<dbReference type="PANTHER" id="PTHR34547">
    <property type="entry name" value="YACP-LIKE NYN DOMAIN PROTEIN"/>
    <property type="match status" value="1"/>
</dbReference>
<dbReference type="CDD" id="cd10912">
    <property type="entry name" value="PIN_YacP-like"/>
    <property type="match status" value="1"/>
</dbReference>
<protein>
    <recommendedName>
        <fullName evidence="3">NYN domain-containing protein</fullName>
    </recommendedName>
</protein>
<organism evidence="1 2">
    <name type="scientific">Peptostreptococcus stomatis DSM 17678</name>
    <dbReference type="NCBI Taxonomy" id="596315"/>
    <lineage>
        <taxon>Bacteria</taxon>
        <taxon>Bacillati</taxon>
        <taxon>Bacillota</taxon>
        <taxon>Clostridia</taxon>
        <taxon>Peptostreptococcales</taxon>
        <taxon>Peptostreptococcaceae</taxon>
        <taxon>Peptostreptococcus</taxon>
    </lineage>
</organism>
<proteinExistence type="predicted"/>
<sequence>MQASKYISKTFLVVDGYNIINAWPRLKRVSDEDLELAREMLVAIIHEYSKIKDYEAHVVFDAYKVKGKEEKYEDHHGVTIVYTKENQTADTYIEKFISGLSKYDQVYVATSDYAEQQIVLGKGCSRVPARELIEELDRYKDSFRKANKSRSNRFNSMNRLENKIDSDIYEKLEKIRRKKL</sequence>
<dbReference type="eggNOG" id="COG3688">
    <property type="taxonomic scope" value="Bacteria"/>
</dbReference>
<dbReference type="Proteomes" id="UP000003244">
    <property type="component" value="Unassembled WGS sequence"/>
</dbReference>
<dbReference type="PANTHER" id="PTHR34547:SF1">
    <property type="entry name" value="YACP-LIKE NYN DOMAIN PROTEIN"/>
    <property type="match status" value="1"/>
</dbReference>
<dbReference type="Pfam" id="PF05991">
    <property type="entry name" value="NYN_YacP"/>
    <property type="match status" value="1"/>
</dbReference>
<comment type="caution">
    <text evidence="1">The sequence shown here is derived from an EMBL/GenBank/DDBJ whole genome shotgun (WGS) entry which is preliminary data.</text>
</comment>
<keyword evidence="2" id="KW-1185">Reference proteome</keyword>
<reference evidence="1 2" key="1">
    <citation type="submission" date="2010-08" db="EMBL/GenBank/DDBJ databases">
        <authorList>
            <person name="Harkins D.M."/>
            <person name="Madupu R."/>
            <person name="Durkin A.S."/>
            <person name="Torralba M."/>
            <person name="Methe B."/>
            <person name="Sutton G.G."/>
            <person name="Nelson K.E."/>
        </authorList>
    </citation>
    <scope>NUCLEOTIDE SEQUENCE [LARGE SCALE GENOMIC DNA]</scope>
    <source>
        <strain evidence="1 2">DSM 17678</strain>
    </source>
</reference>
<evidence type="ECO:0000313" key="1">
    <source>
        <dbReference type="EMBL" id="EFM65193.1"/>
    </source>
</evidence>
<evidence type="ECO:0000313" key="2">
    <source>
        <dbReference type="Proteomes" id="UP000003244"/>
    </source>
</evidence>
<dbReference type="STRING" id="596315.HMPREF0634_0928"/>
<dbReference type="EMBL" id="ADGQ01000018">
    <property type="protein sequence ID" value="EFM65193.1"/>
    <property type="molecule type" value="Genomic_DNA"/>
</dbReference>
<evidence type="ECO:0008006" key="3">
    <source>
        <dbReference type="Google" id="ProtNLM"/>
    </source>
</evidence>
<gene>
    <name evidence="1" type="ORF">HMPREF0634_0928</name>
</gene>
<accession>E0E1K3</accession>
<dbReference type="AlphaFoldDB" id="E0E1K3"/>
<name>E0E1K3_9FIRM</name>
<dbReference type="InterPro" id="IPR010298">
    <property type="entry name" value="YacP-like"/>
</dbReference>